<keyword evidence="4" id="KW-0472">Membrane</keyword>
<keyword evidence="4" id="KW-1133">Transmembrane helix</keyword>
<evidence type="ECO:0000256" key="3">
    <source>
        <dbReference type="ARBA" id="ARBA00023163"/>
    </source>
</evidence>
<dbReference type="Proteomes" id="UP001208649">
    <property type="component" value="Unassembled WGS sequence"/>
</dbReference>
<dbReference type="PANTHER" id="PTHR43280">
    <property type="entry name" value="ARAC-FAMILY TRANSCRIPTIONAL REGULATOR"/>
    <property type="match status" value="1"/>
</dbReference>
<dbReference type="Pfam" id="PF13424">
    <property type="entry name" value="TPR_12"/>
    <property type="match status" value="1"/>
</dbReference>
<evidence type="ECO:0000313" key="7">
    <source>
        <dbReference type="Proteomes" id="UP001208649"/>
    </source>
</evidence>
<dbReference type="PANTHER" id="PTHR43280:SF34">
    <property type="entry name" value="ARAC-FAMILY TRANSCRIPTIONAL REGULATOR"/>
    <property type="match status" value="1"/>
</dbReference>
<keyword evidence="4" id="KW-0812">Transmembrane</keyword>
<keyword evidence="7" id="KW-1185">Reference proteome</keyword>
<evidence type="ECO:0000313" key="6">
    <source>
        <dbReference type="EMBL" id="MCU7618851.1"/>
    </source>
</evidence>
<keyword evidence="3" id="KW-0804">Transcription</keyword>
<gene>
    <name evidence="6" type="ORF">NZ698_16850</name>
</gene>
<accession>A0ABT2W9G3</accession>
<feature type="transmembrane region" description="Helical" evidence="4">
    <location>
        <begin position="28"/>
        <end position="44"/>
    </location>
</feature>
<dbReference type="InterPro" id="IPR019734">
    <property type="entry name" value="TPR_rpt"/>
</dbReference>
<sequence length="544" mass="64015">MSRIKSTYFSLSETFSSKEKRGNSRHQYYLSFLLFFVLILFNAQKNTKDIDILFTKTQSLEIRPAEKAKVSFELLKKATEANDEDKIKFALYHISLSFFRLGKYAESIKYCDKVLERKGSDKYFSKNHAVRRKSLCYYELGLDEKSLAENKKGFAMASEMDKNTDDYHIIKGLLWRDKADLTDSDDSILDYHRKYLSELLKLKKPYPGIASISGAYNNIAYDYLYVKKYDSALYYLKKAEYNANIDKDSTHLIFVYRNFGEYYEAIHQPKAAINQYTKGFEIAKSYKDFKMALEMSDYIRAAYLKIGDRENSIKYDKIFFQLKDSMDVTKRNELNQTIKLMEDDRTKELVKSDQTKYWIIGCILFLLLVVSSFTLYQFYKNKKDYKNFTKIIADLENKSIPVDQQIFTETAAEQNLITSNISDEKENVLLSKLKSFERKEQYLSPEINLASLSANFNTNVNYLSKVIKKHKDNNFNGYINELRINYINNKLKENPEYHTYKISYLAEECGYNSYSYFVNIFKQQTGLTPSKFIDYLKKEQSKKN</sequence>
<dbReference type="Gene3D" id="1.10.10.60">
    <property type="entry name" value="Homeodomain-like"/>
    <property type="match status" value="2"/>
</dbReference>
<dbReference type="SUPFAM" id="SSF46689">
    <property type="entry name" value="Homeodomain-like"/>
    <property type="match status" value="1"/>
</dbReference>
<dbReference type="InterPro" id="IPR011990">
    <property type="entry name" value="TPR-like_helical_dom_sf"/>
</dbReference>
<feature type="domain" description="HTH araC/xylS-type" evidence="5">
    <location>
        <begin position="433"/>
        <end position="535"/>
    </location>
</feature>
<keyword evidence="1" id="KW-0805">Transcription regulation</keyword>
<dbReference type="SUPFAM" id="SSF48452">
    <property type="entry name" value="TPR-like"/>
    <property type="match status" value="2"/>
</dbReference>
<dbReference type="SMART" id="SM00342">
    <property type="entry name" value="HTH_ARAC"/>
    <property type="match status" value="1"/>
</dbReference>
<keyword evidence="2" id="KW-0238">DNA-binding</keyword>
<reference evidence="7" key="1">
    <citation type="submission" date="2023-07" db="EMBL/GenBank/DDBJ databases">
        <title>Chryseobacterium sp. strain PBS4-4 Genome sequencing and assembly.</title>
        <authorList>
            <person name="Jung Y."/>
        </authorList>
    </citation>
    <scope>NUCLEOTIDE SEQUENCE [LARGE SCALE GENOMIC DNA]</scope>
    <source>
        <strain evidence="7">PBS4-4</strain>
    </source>
</reference>
<comment type="caution">
    <text evidence="6">The sequence shown here is derived from an EMBL/GenBank/DDBJ whole genome shotgun (WGS) entry which is preliminary data.</text>
</comment>
<organism evidence="6 7">
    <name type="scientific">Chryseobacterium edaphi</name>
    <dbReference type="NCBI Taxonomy" id="2976532"/>
    <lineage>
        <taxon>Bacteria</taxon>
        <taxon>Pseudomonadati</taxon>
        <taxon>Bacteroidota</taxon>
        <taxon>Flavobacteriia</taxon>
        <taxon>Flavobacteriales</taxon>
        <taxon>Weeksellaceae</taxon>
        <taxon>Chryseobacterium group</taxon>
        <taxon>Chryseobacterium</taxon>
    </lineage>
</organism>
<dbReference type="SMART" id="SM00028">
    <property type="entry name" value="TPR"/>
    <property type="match status" value="3"/>
</dbReference>
<evidence type="ECO:0000256" key="1">
    <source>
        <dbReference type="ARBA" id="ARBA00023015"/>
    </source>
</evidence>
<dbReference type="Gene3D" id="1.25.40.10">
    <property type="entry name" value="Tetratricopeptide repeat domain"/>
    <property type="match status" value="2"/>
</dbReference>
<protein>
    <submittedName>
        <fullName evidence="6">Helix-turn-helix domain-containing protein</fullName>
    </submittedName>
</protein>
<proteinExistence type="predicted"/>
<dbReference type="RefSeq" id="WP_263004378.1">
    <property type="nucleotide sequence ID" value="NZ_JAOTEM010000005.1"/>
</dbReference>
<dbReference type="InterPro" id="IPR018060">
    <property type="entry name" value="HTH_AraC"/>
</dbReference>
<dbReference type="PROSITE" id="PS01124">
    <property type="entry name" value="HTH_ARAC_FAMILY_2"/>
    <property type="match status" value="1"/>
</dbReference>
<dbReference type="Pfam" id="PF12833">
    <property type="entry name" value="HTH_18"/>
    <property type="match status" value="1"/>
</dbReference>
<feature type="transmembrane region" description="Helical" evidence="4">
    <location>
        <begin position="357"/>
        <end position="379"/>
    </location>
</feature>
<name>A0ABT2W9G3_9FLAO</name>
<dbReference type="EMBL" id="JAOTEM010000005">
    <property type="protein sequence ID" value="MCU7618851.1"/>
    <property type="molecule type" value="Genomic_DNA"/>
</dbReference>
<dbReference type="InterPro" id="IPR009057">
    <property type="entry name" value="Homeodomain-like_sf"/>
</dbReference>
<evidence type="ECO:0000256" key="2">
    <source>
        <dbReference type="ARBA" id="ARBA00023125"/>
    </source>
</evidence>
<evidence type="ECO:0000256" key="4">
    <source>
        <dbReference type="SAM" id="Phobius"/>
    </source>
</evidence>
<evidence type="ECO:0000259" key="5">
    <source>
        <dbReference type="PROSITE" id="PS01124"/>
    </source>
</evidence>